<dbReference type="InterPro" id="IPR001182">
    <property type="entry name" value="FtsW/RodA"/>
</dbReference>
<dbReference type="InterPro" id="IPR011923">
    <property type="entry name" value="RodA/MrdB"/>
</dbReference>
<comment type="catalytic activity">
    <reaction evidence="11">
        <text>[GlcNAc-(1-&gt;4)-Mur2Ac(oyl-L-Ala-gamma-D-Glu-L-Lys-D-Ala-D-Ala)](n)-di-trans,octa-cis-undecaprenyl diphosphate + beta-D-GlcNAc-(1-&gt;4)-Mur2Ac(oyl-L-Ala-gamma-D-Glu-L-Lys-D-Ala-D-Ala)-di-trans,octa-cis-undecaprenyl diphosphate = [GlcNAc-(1-&gt;4)-Mur2Ac(oyl-L-Ala-gamma-D-Glu-L-Lys-D-Ala-D-Ala)](n+1)-di-trans,octa-cis-undecaprenyl diphosphate + di-trans,octa-cis-undecaprenyl diphosphate + H(+)</text>
        <dbReference type="Rhea" id="RHEA:23708"/>
        <dbReference type="Rhea" id="RHEA-COMP:9602"/>
        <dbReference type="Rhea" id="RHEA-COMP:9603"/>
        <dbReference type="ChEBI" id="CHEBI:15378"/>
        <dbReference type="ChEBI" id="CHEBI:58405"/>
        <dbReference type="ChEBI" id="CHEBI:60033"/>
        <dbReference type="ChEBI" id="CHEBI:78435"/>
        <dbReference type="EC" id="2.4.99.28"/>
    </reaction>
</comment>
<dbReference type="EC" id="2.4.99.28" evidence="11"/>
<evidence type="ECO:0000313" key="13">
    <source>
        <dbReference type="Proteomes" id="UP000190395"/>
    </source>
</evidence>
<dbReference type="GO" id="GO:0051301">
    <property type="term" value="P:cell division"/>
    <property type="evidence" value="ECO:0007669"/>
    <property type="project" value="InterPro"/>
</dbReference>
<feature type="transmembrane region" description="Helical" evidence="11">
    <location>
        <begin position="138"/>
        <end position="155"/>
    </location>
</feature>
<feature type="transmembrane region" description="Helical" evidence="11">
    <location>
        <begin position="182"/>
        <end position="201"/>
    </location>
</feature>
<evidence type="ECO:0000256" key="7">
    <source>
        <dbReference type="ARBA" id="ARBA00022984"/>
    </source>
</evidence>
<dbReference type="STRING" id="225004.SAMN02745152_00340"/>
<keyword evidence="6 11" id="KW-0133">Cell shape</keyword>
<name>A0A1T4KVQ7_9SPIR</name>
<feature type="transmembrane region" description="Helical" evidence="11">
    <location>
        <begin position="12"/>
        <end position="32"/>
    </location>
</feature>
<keyword evidence="2 11" id="KW-1003">Cell membrane</keyword>
<gene>
    <name evidence="11" type="primary">rodA</name>
    <name evidence="12" type="ORF">SAMN02745152_00340</name>
</gene>
<feature type="transmembrane region" description="Helical" evidence="11">
    <location>
        <begin position="221"/>
        <end position="243"/>
    </location>
</feature>
<feature type="transmembrane region" description="Helical" evidence="11">
    <location>
        <begin position="342"/>
        <end position="363"/>
    </location>
</feature>
<dbReference type="GO" id="GO:0005886">
    <property type="term" value="C:plasma membrane"/>
    <property type="evidence" value="ECO:0007669"/>
    <property type="project" value="UniProtKB-SubCell"/>
</dbReference>
<keyword evidence="3 11" id="KW-0328">Glycosyltransferase</keyword>
<proteinExistence type="inferred from homology"/>
<dbReference type="GO" id="GO:0008955">
    <property type="term" value="F:peptidoglycan glycosyltransferase activity"/>
    <property type="evidence" value="ECO:0007669"/>
    <property type="project" value="UniProtKB-UniRule"/>
</dbReference>
<dbReference type="HAMAP" id="MF_02079">
    <property type="entry name" value="PGT_RodA"/>
    <property type="match status" value="1"/>
</dbReference>
<dbReference type="GO" id="GO:0008360">
    <property type="term" value="P:regulation of cell shape"/>
    <property type="evidence" value="ECO:0007669"/>
    <property type="project" value="UniProtKB-KW"/>
</dbReference>
<organism evidence="12 13">
    <name type="scientific">Treponema berlinense</name>
    <dbReference type="NCBI Taxonomy" id="225004"/>
    <lineage>
        <taxon>Bacteria</taxon>
        <taxon>Pseudomonadati</taxon>
        <taxon>Spirochaetota</taxon>
        <taxon>Spirochaetia</taxon>
        <taxon>Spirochaetales</taxon>
        <taxon>Treponemataceae</taxon>
        <taxon>Treponema</taxon>
    </lineage>
</organism>
<evidence type="ECO:0000256" key="9">
    <source>
        <dbReference type="ARBA" id="ARBA00023136"/>
    </source>
</evidence>
<dbReference type="NCBIfam" id="NF037961">
    <property type="entry name" value="RodA_shape"/>
    <property type="match status" value="1"/>
</dbReference>
<dbReference type="Proteomes" id="UP000190395">
    <property type="component" value="Unassembled WGS sequence"/>
</dbReference>
<dbReference type="GO" id="GO:0009252">
    <property type="term" value="P:peptidoglycan biosynthetic process"/>
    <property type="evidence" value="ECO:0007669"/>
    <property type="project" value="UniProtKB-UniRule"/>
</dbReference>
<keyword evidence="7 11" id="KW-0573">Peptidoglycan synthesis</keyword>
<evidence type="ECO:0000256" key="2">
    <source>
        <dbReference type="ARBA" id="ARBA00022475"/>
    </source>
</evidence>
<dbReference type="OrthoDB" id="9812661at2"/>
<dbReference type="PANTHER" id="PTHR30474">
    <property type="entry name" value="CELL CYCLE PROTEIN"/>
    <property type="match status" value="1"/>
</dbReference>
<evidence type="ECO:0000256" key="1">
    <source>
        <dbReference type="ARBA" id="ARBA00004141"/>
    </source>
</evidence>
<feature type="transmembrane region" description="Helical" evidence="11">
    <location>
        <begin position="161"/>
        <end position="177"/>
    </location>
</feature>
<feature type="transmembrane region" description="Helical" evidence="11">
    <location>
        <begin position="75"/>
        <end position="94"/>
    </location>
</feature>
<comment type="pathway">
    <text evidence="11">Cell wall biogenesis; peptidoglycan biosynthesis.</text>
</comment>
<keyword evidence="9 11" id="KW-0472">Membrane</keyword>
<dbReference type="AlphaFoldDB" id="A0A1T4KVQ7"/>
<keyword evidence="13" id="KW-1185">Reference proteome</keyword>
<dbReference type="EMBL" id="FUXC01000001">
    <property type="protein sequence ID" value="SJZ46491.1"/>
    <property type="molecule type" value="Genomic_DNA"/>
</dbReference>
<feature type="transmembrane region" description="Helical" evidence="11">
    <location>
        <begin position="100"/>
        <end position="126"/>
    </location>
</feature>
<keyword evidence="8 11" id="KW-1133">Transmembrane helix</keyword>
<comment type="function">
    <text evidence="11">Peptidoglycan polymerase that is essential for cell wall elongation.</text>
</comment>
<keyword evidence="10 11" id="KW-0961">Cell wall biogenesis/degradation</keyword>
<feature type="transmembrane region" description="Helical" evidence="11">
    <location>
        <begin position="404"/>
        <end position="427"/>
    </location>
</feature>
<comment type="subcellular location">
    <subcellularLocation>
        <location evidence="11">Cell membrane</location>
        <topology evidence="11">Multi-pass membrane protein</topology>
    </subcellularLocation>
    <subcellularLocation>
        <location evidence="1">Membrane</location>
        <topology evidence="1">Multi-pass membrane protein</topology>
    </subcellularLocation>
</comment>
<feature type="transmembrane region" description="Helical" evidence="11">
    <location>
        <begin position="375"/>
        <end position="398"/>
    </location>
</feature>
<dbReference type="RefSeq" id="WP_078930092.1">
    <property type="nucleotide sequence ID" value="NZ_CAMCOW010000037.1"/>
</dbReference>
<comment type="similarity">
    <text evidence="11">Belongs to the SEDS family. MrdB/RodA subfamily.</text>
</comment>
<evidence type="ECO:0000256" key="6">
    <source>
        <dbReference type="ARBA" id="ARBA00022960"/>
    </source>
</evidence>
<dbReference type="GeneID" id="303366615"/>
<accession>A0A1T4KVQ7</accession>
<dbReference type="GO" id="GO:0032153">
    <property type="term" value="C:cell division site"/>
    <property type="evidence" value="ECO:0007669"/>
    <property type="project" value="TreeGrafter"/>
</dbReference>
<evidence type="ECO:0000256" key="3">
    <source>
        <dbReference type="ARBA" id="ARBA00022676"/>
    </source>
</evidence>
<dbReference type="UniPathway" id="UPA00219"/>
<sequence length="436" mass="49230">MKAKFFQVFDYFLFICVLFLVSLGIMFIYSSAVNSEGFLVSKEYVKQIIWAGIGIVLLLLTAITDYRRIIRYVPYLYAAFALLLIYTRIFGRYVNGARSWIGFASFGIQPSEFCKVVYIMFLALYLANSKSESPRKRFFISLGIFLLPTGLILLQPDLGTAMVYIPIFLLMCFVAGLPLRYIFLIFAGGLLTIIFTVLPIYQSEIAHINYKLISVLTNGKLSLLVIIASFAICLIGVTGKFFFPENKYFYWIAYYAGMFCAALILSKVAGKVLKDYQIKRLIVFIDPDSDPRGAGWNIIQSKIAIGSGNLFGQGFLRGTQSHYRFLPEQSTDFIFSILAEEFGFVGCMAVFVLYFGILIRMVYIMRATNNEFGYFIISGILAMFFFHFIVNVGMVMGIMPITGIPLLFLSYGGSSLWTAMICIGLVMSIKGHKFEL</sequence>
<dbReference type="PROSITE" id="PS00428">
    <property type="entry name" value="FTSW_RODA_SPOVE"/>
    <property type="match status" value="1"/>
</dbReference>
<dbReference type="GO" id="GO:0015648">
    <property type="term" value="F:lipid-linked peptidoglycan transporter activity"/>
    <property type="evidence" value="ECO:0007669"/>
    <property type="project" value="TreeGrafter"/>
</dbReference>
<dbReference type="Pfam" id="PF01098">
    <property type="entry name" value="FTSW_RODA_SPOVE"/>
    <property type="match status" value="2"/>
</dbReference>
<evidence type="ECO:0000256" key="5">
    <source>
        <dbReference type="ARBA" id="ARBA00022692"/>
    </source>
</evidence>
<feature type="transmembrane region" description="Helical" evidence="11">
    <location>
        <begin position="44"/>
        <end position="63"/>
    </location>
</feature>
<keyword evidence="5 11" id="KW-0812">Transmembrane</keyword>
<dbReference type="GO" id="GO:0071555">
    <property type="term" value="P:cell wall organization"/>
    <property type="evidence" value="ECO:0007669"/>
    <property type="project" value="UniProtKB-KW"/>
</dbReference>
<evidence type="ECO:0000256" key="11">
    <source>
        <dbReference type="HAMAP-Rule" id="MF_02079"/>
    </source>
</evidence>
<evidence type="ECO:0000256" key="4">
    <source>
        <dbReference type="ARBA" id="ARBA00022679"/>
    </source>
</evidence>
<feature type="transmembrane region" description="Helical" evidence="11">
    <location>
        <begin position="248"/>
        <end position="266"/>
    </location>
</feature>
<evidence type="ECO:0000256" key="8">
    <source>
        <dbReference type="ARBA" id="ARBA00022989"/>
    </source>
</evidence>
<dbReference type="NCBIfam" id="TIGR02210">
    <property type="entry name" value="rodA_shape"/>
    <property type="match status" value="1"/>
</dbReference>
<evidence type="ECO:0000313" key="12">
    <source>
        <dbReference type="EMBL" id="SJZ46491.1"/>
    </source>
</evidence>
<protein>
    <recommendedName>
        <fullName evidence="11">Peptidoglycan glycosyltransferase RodA</fullName>
        <shortName evidence="11">PGT</shortName>
        <ecNumber evidence="11">2.4.99.28</ecNumber>
    </recommendedName>
    <alternativeName>
        <fullName evidence="11">Cell elongation protein RodA</fullName>
    </alternativeName>
    <alternativeName>
        <fullName evidence="11">Cell wall polymerase</fullName>
    </alternativeName>
    <alternativeName>
        <fullName evidence="11">Peptidoglycan polymerase</fullName>
        <shortName evidence="11">PG polymerase</shortName>
    </alternativeName>
</protein>
<keyword evidence="4 11" id="KW-0808">Transferase</keyword>
<evidence type="ECO:0000256" key="10">
    <source>
        <dbReference type="ARBA" id="ARBA00023316"/>
    </source>
</evidence>
<dbReference type="PANTHER" id="PTHR30474:SF1">
    <property type="entry name" value="PEPTIDOGLYCAN GLYCOSYLTRANSFERASE MRDB"/>
    <property type="match status" value="1"/>
</dbReference>
<dbReference type="InterPro" id="IPR018365">
    <property type="entry name" value="Cell_cycle_FtsW-rel_CS"/>
</dbReference>
<reference evidence="12 13" key="1">
    <citation type="submission" date="2017-02" db="EMBL/GenBank/DDBJ databases">
        <authorList>
            <person name="Peterson S.W."/>
        </authorList>
    </citation>
    <scope>NUCLEOTIDE SEQUENCE [LARGE SCALE GENOMIC DNA]</scope>
    <source>
        <strain evidence="12 13">ATCC BAA-909</strain>
    </source>
</reference>